<feature type="chain" id="PRO_5011574502" evidence="1">
    <location>
        <begin position="20"/>
        <end position="167"/>
    </location>
</feature>
<sequence>MKKYLFVALLLLCAAGVSAQSITVNDLTSISNLSNADAHNYLVLGKGFKRQYLQDVDGNTVEHMHKTGQNKETGDKMEETVVVGVGTKLSSGTVLRTVTYTSLTTKHIFNLITQAKSLGLSMKFQGADSINNIYLFDNDFFHITMLINRNNAIGSVEVKQKEYLGFD</sequence>
<keyword evidence="1" id="KW-0732">Signal</keyword>
<dbReference type="AlphaFoldDB" id="A0A1G7J592"/>
<dbReference type="Proteomes" id="UP000199072">
    <property type="component" value="Unassembled WGS sequence"/>
</dbReference>
<gene>
    <name evidence="2" type="ORF">SAMN05216464_11459</name>
</gene>
<dbReference type="OrthoDB" id="795071at2"/>
<organism evidence="2 3">
    <name type="scientific">Mucilaginibacter pineti</name>
    <dbReference type="NCBI Taxonomy" id="1391627"/>
    <lineage>
        <taxon>Bacteria</taxon>
        <taxon>Pseudomonadati</taxon>
        <taxon>Bacteroidota</taxon>
        <taxon>Sphingobacteriia</taxon>
        <taxon>Sphingobacteriales</taxon>
        <taxon>Sphingobacteriaceae</taxon>
        <taxon>Mucilaginibacter</taxon>
    </lineage>
</organism>
<evidence type="ECO:0000256" key="1">
    <source>
        <dbReference type="SAM" id="SignalP"/>
    </source>
</evidence>
<protein>
    <submittedName>
        <fullName evidence="2">Uncharacterized protein</fullName>
    </submittedName>
</protein>
<reference evidence="2 3" key="1">
    <citation type="submission" date="2016-10" db="EMBL/GenBank/DDBJ databases">
        <authorList>
            <person name="de Groot N.N."/>
        </authorList>
    </citation>
    <scope>NUCLEOTIDE SEQUENCE [LARGE SCALE GENOMIC DNA]</scope>
    <source>
        <strain evidence="2 3">47C3B</strain>
    </source>
</reference>
<dbReference type="EMBL" id="FNAI01000014">
    <property type="protein sequence ID" value="SDF20028.1"/>
    <property type="molecule type" value="Genomic_DNA"/>
</dbReference>
<accession>A0A1G7J592</accession>
<proteinExistence type="predicted"/>
<evidence type="ECO:0000313" key="2">
    <source>
        <dbReference type="EMBL" id="SDF20028.1"/>
    </source>
</evidence>
<feature type="signal peptide" evidence="1">
    <location>
        <begin position="1"/>
        <end position="19"/>
    </location>
</feature>
<name>A0A1G7J592_9SPHI</name>
<evidence type="ECO:0000313" key="3">
    <source>
        <dbReference type="Proteomes" id="UP000199072"/>
    </source>
</evidence>
<keyword evidence="3" id="KW-1185">Reference proteome</keyword>
<dbReference type="RefSeq" id="WP_091153642.1">
    <property type="nucleotide sequence ID" value="NZ_FNAI01000014.1"/>
</dbReference>